<sequence>MTGTATHPTATGTTGPVPDDATGAVPDDVTDGVTGGVTGGVTDTDVIIVGAGPVGVMLAGELRLAGVRCVVLEKESDPTDQSRALGFTARTIEVFDQRGLLPRFGGFETIPIGHFGGVRLDYREVEGGSYGAKGVPQSLTVAVLTAWARELGADIRRGWQVTGFTAGQDTVEVTAAGPGGVRRLRASWLVGCDGGRSTVRKLGGFAFPGHDATLEMSFAEVVGCTVRPRPNGERVPGGLVLAFQQGQDIFRVTYHERGVVPRPDETGAPSFEEVAAAWQRLTGEDISGGTPRWIGRFTDTTRQADTYRRGRVLLAGDAAHIHLPIGGQGMSAGIQDAVNLGWKLAAEVHGRAPRGLLDTYHSERHPVGARVLVNTLTQRTLYISGPEMQPLREVFAELAAYPDVRRHLIGMVTGLDIRYDVTGTDENGSADGGGGGGVEDDHPLLGRRLPDRELVDDSGTLSCRRTPELLHTARGVVLDLAGTTDVATAAAPWADRVDTVCATPLPAGVPDTFDGAEALLIRPDGYIAWVGTKDHPTDGLTTALTRWFGHPTTTSRAAGTAGDQTAADGEE</sequence>
<evidence type="ECO:0000313" key="7">
    <source>
        <dbReference type="Proteomes" id="UP000749040"/>
    </source>
</evidence>
<keyword evidence="2" id="KW-0285">Flavoprotein</keyword>
<feature type="region of interest" description="Disordered" evidence="4">
    <location>
        <begin position="551"/>
        <end position="571"/>
    </location>
</feature>
<feature type="region of interest" description="Disordered" evidence="4">
    <location>
        <begin position="426"/>
        <end position="445"/>
    </location>
</feature>
<dbReference type="InterPro" id="IPR036188">
    <property type="entry name" value="FAD/NAD-bd_sf"/>
</dbReference>
<dbReference type="Gene3D" id="3.30.70.2450">
    <property type="match status" value="1"/>
</dbReference>
<feature type="compositionally biased region" description="Low complexity" evidence="4">
    <location>
        <begin position="1"/>
        <end position="16"/>
    </location>
</feature>
<keyword evidence="6" id="KW-0560">Oxidoreductase</keyword>
<dbReference type="PANTHER" id="PTHR43004">
    <property type="entry name" value="TRK SYSTEM POTASSIUM UPTAKE PROTEIN"/>
    <property type="match status" value="1"/>
</dbReference>
<dbReference type="Gene3D" id="3.40.30.120">
    <property type="match status" value="1"/>
</dbReference>
<evidence type="ECO:0000259" key="5">
    <source>
        <dbReference type="Pfam" id="PF01494"/>
    </source>
</evidence>
<dbReference type="Pfam" id="PF21274">
    <property type="entry name" value="Rng_hyd_C"/>
    <property type="match status" value="1"/>
</dbReference>
<evidence type="ECO:0000256" key="4">
    <source>
        <dbReference type="SAM" id="MobiDB-lite"/>
    </source>
</evidence>
<keyword evidence="7" id="KW-1185">Reference proteome</keyword>
<comment type="cofactor">
    <cofactor evidence="1">
        <name>FAD</name>
        <dbReference type="ChEBI" id="CHEBI:57692"/>
    </cofactor>
</comment>
<dbReference type="PRINTS" id="PR00420">
    <property type="entry name" value="RNGMNOXGNASE"/>
</dbReference>
<comment type="caution">
    <text evidence="6">The sequence shown here is derived from an EMBL/GenBank/DDBJ whole genome shotgun (WGS) entry which is preliminary data.</text>
</comment>
<feature type="domain" description="FAD-binding" evidence="5">
    <location>
        <begin position="43"/>
        <end position="373"/>
    </location>
</feature>
<dbReference type="Pfam" id="PF01494">
    <property type="entry name" value="FAD_binding_3"/>
    <property type="match status" value="1"/>
</dbReference>
<dbReference type="Gene3D" id="3.50.50.60">
    <property type="entry name" value="FAD/NAD(P)-binding domain"/>
    <property type="match status" value="1"/>
</dbReference>
<dbReference type="SUPFAM" id="SSF51905">
    <property type="entry name" value="FAD/NAD(P)-binding domain"/>
    <property type="match status" value="1"/>
</dbReference>
<dbReference type="RefSeq" id="WP_205358324.1">
    <property type="nucleotide sequence ID" value="NZ_JADKYB010000009.1"/>
</dbReference>
<evidence type="ECO:0000313" key="6">
    <source>
        <dbReference type="EMBL" id="MBM9506450.1"/>
    </source>
</evidence>
<proteinExistence type="predicted"/>
<dbReference type="GO" id="GO:0004497">
    <property type="term" value="F:monooxygenase activity"/>
    <property type="evidence" value="ECO:0007669"/>
    <property type="project" value="UniProtKB-KW"/>
</dbReference>
<gene>
    <name evidence="6" type="ORF">ITX44_18205</name>
</gene>
<evidence type="ECO:0000256" key="2">
    <source>
        <dbReference type="ARBA" id="ARBA00022630"/>
    </source>
</evidence>
<feature type="region of interest" description="Disordered" evidence="4">
    <location>
        <begin position="1"/>
        <end position="29"/>
    </location>
</feature>
<keyword evidence="6" id="KW-0503">Monooxygenase</keyword>
<evidence type="ECO:0000256" key="1">
    <source>
        <dbReference type="ARBA" id="ARBA00001974"/>
    </source>
</evidence>
<keyword evidence="3" id="KW-0274">FAD</keyword>
<name>A0ABS2TVY7_9ACTN</name>
<dbReference type="EMBL" id="JADKYB010000009">
    <property type="protein sequence ID" value="MBM9506450.1"/>
    <property type="molecule type" value="Genomic_DNA"/>
</dbReference>
<feature type="compositionally biased region" description="Low complexity" evidence="4">
    <location>
        <begin position="557"/>
        <end position="571"/>
    </location>
</feature>
<dbReference type="Proteomes" id="UP000749040">
    <property type="component" value="Unassembled WGS sequence"/>
</dbReference>
<accession>A0ABS2TVY7</accession>
<organism evidence="6 7">
    <name type="scientific">Actinacidiphila acididurans</name>
    <dbReference type="NCBI Taxonomy" id="2784346"/>
    <lineage>
        <taxon>Bacteria</taxon>
        <taxon>Bacillati</taxon>
        <taxon>Actinomycetota</taxon>
        <taxon>Actinomycetes</taxon>
        <taxon>Kitasatosporales</taxon>
        <taxon>Streptomycetaceae</taxon>
        <taxon>Actinacidiphila</taxon>
    </lineage>
</organism>
<dbReference type="PANTHER" id="PTHR43004:SF19">
    <property type="entry name" value="BINDING MONOOXYGENASE, PUTATIVE (JCVI)-RELATED"/>
    <property type="match status" value="1"/>
</dbReference>
<reference evidence="6 7" key="1">
    <citation type="submission" date="2021-01" db="EMBL/GenBank/DDBJ databases">
        <title>Streptomyces acididurans sp. nov., isolated from a peat swamp forest soil.</title>
        <authorList>
            <person name="Chantavorakit T."/>
            <person name="Duangmal K."/>
        </authorList>
    </citation>
    <scope>NUCLEOTIDE SEQUENCE [LARGE SCALE GENOMIC DNA]</scope>
    <source>
        <strain evidence="6 7">KK5PA1</strain>
    </source>
</reference>
<dbReference type="InterPro" id="IPR050641">
    <property type="entry name" value="RIFMO-like"/>
</dbReference>
<protein>
    <submittedName>
        <fullName evidence="6">FAD-dependent monooxygenase</fullName>
    </submittedName>
</protein>
<dbReference type="InterPro" id="IPR002938">
    <property type="entry name" value="FAD-bd"/>
</dbReference>
<evidence type="ECO:0000256" key="3">
    <source>
        <dbReference type="ARBA" id="ARBA00022827"/>
    </source>
</evidence>